<dbReference type="STRING" id="755172.HMPREF1863_00403"/>
<evidence type="ECO:0000256" key="2">
    <source>
        <dbReference type="ARBA" id="ARBA00004742"/>
    </source>
</evidence>
<dbReference type="AlphaFoldDB" id="A0A134AK82"/>
<dbReference type="InterPro" id="IPR045865">
    <property type="entry name" value="ACT-like_dom_sf"/>
</dbReference>
<dbReference type="PIRSF" id="PIRSF036692">
    <property type="entry name" value="SDH_B"/>
    <property type="match status" value="1"/>
</dbReference>
<evidence type="ECO:0000256" key="12">
    <source>
        <dbReference type="RuleBase" id="RU366059"/>
    </source>
</evidence>
<accession>A0A134AK82</accession>
<evidence type="ECO:0000313" key="15">
    <source>
        <dbReference type="Proteomes" id="UP000070442"/>
    </source>
</evidence>
<evidence type="ECO:0000256" key="4">
    <source>
        <dbReference type="ARBA" id="ARBA00022432"/>
    </source>
</evidence>
<keyword evidence="8 11" id="KW-0411">Iron-sulfur</keyword>
<dbReference type="InterPro" id="IPR005131">
    <property type="entry name" value="Ser_deHydtase_bsu"/>
</dbReference>
<gene>
    <name evidence="14" type="ORF">HMPREF1863_00403</name>
</gene>
<dbReference type="Gene3D" id="3.30.1330.90">
    <property type="entry name" value="D-3-phosphoglycerate dehydrogenase, domain 3"/>
    <property type="match status" value="1"/>
</dbReference>
<evidence type="ECO:0000259" key="13">
    <source>
        <dbReference type="Pfam" id="PF03315"/>
    </source>
</evidence>
<proteinExistence type="inferred from homology"/>
<keyword evidence="5 11" id="KW-0004">4Fe-4S</keyword>
<dbReference type="PATRIC" id="fig|755172.3.peg.388"/>
<dbReference type="UniPathway" id="UPA00138"/>
<sequence>MKKYKAFDVIGPVMVGPSSSHTAGACKIGNAALAISEGDPFHKVEFRLHGSFASTYRGHGTDLALVAGILGILPDDNRLAHSFDIAKERGIDFSFKEVNLGEERHPNTVEIVFYYDNGGHLSVTGSSIGGGNILIVAINDIEVEFKNEYPTLILQYQEQKGVIAMVSTNLTNHGYNIETMVTKKIEDTVTLVTEITHAVDHKTLEPILSDDRFEFAKYIGTFDEEEQEALC</sequence>
<protein>
    <recommendedName>
        <fullName evidence="11">L-serine deaminase</fullName>
    </recommendedName>
</protein>
<keyword evidence="7 11" id="KW-0408">Iron</keyword>
<dbReference type="InterPro" id="IPR029009">
    <property type="entry name" value="ASB_dom_sf"/>
</dbReference>
<comment type="pathway">
    <text evidence="2 11">Carbohydrate biosynthesis; gluconeogenesis.</text>
</comment>
<dbReference type="InterPro" id="IPR051318">
    <property type="entry name" value="Fe-S_L-Ser"/>
</dbReference>
<feature type="domain" description="Serine dehydratase beta chain" evidence="13">
    <location>
        <begin position="13"/>
        <end position="133"/>
    </location>
</feature>
<evidence type="ECO:0000256" key="11">
    <source>
        <dbReference type="PIRNR" id="PIRNR036692"/>
    </source>
</evidence>
<keyword evidence="6 11" id="KW-0479">Metal-binding</keyword>
<comment type="cofactor">
    <cofactor evidence="1 12">
        <name>[4Fe-4S] cluster</name>
        <dbReference type="ChEBI" id="CHEBI:49883"/>
    </cofactor>
</comment>
<dbReference type="InterPro" id="IPR004643">
    <property type="entry name" value="Fe-S_L-Ser_bsu"/>
</dbReference>
<evidence type="ECO:0000256" key="6">
    <source>
        <dbReference type="ARBA" id="ARBA00022723"/>
    </source>
</evidence>
<dbReference type="GO" id="GO:0051539">
    <property type="term" value="F:4 iron, 4 sulfur cluster binding"/>
    <property type="evidence" value="ECO:0007669"/>
    <property type="project" value="UniProtKB-UniRule"/>
</dbReference>
<evidence type="ECO:0000256" key="7">
    <source>
        <dbReference type="ARBA" id="ARBA00023004"/>
    </source>
</evidence>
<dbReference type="Gene3D" id="3.30.70.260">
    <property type="match status" value="1"/>
</dbReference>
<dbReference type="PANTHER" id="PTHR30182">
    <property type="entry name" value="L-SERINE DEHYDRATASE"/>
    <property type="match status" value="1"/>
</dbReference>
<dbReference type="EMBL" id="LSDG01000008">
    <property type="protein sequence ID" value="KXB68085.1"/>
    <property type="molecule type" value="Genomic_DNA"/>
</dbReference>
<keyword evidence="4 11" id="KW-0312">Gluconeogenesis</keyword>
<evidence type="ECO:0000256" key="8">
    <source>
        <dbReference type="ARBA" id="ARBA00023014"/>
    </source>
</evidence>
<evidence type="ECO:0000256" key="3">
    <source>
        <dbReference type="ARBA" id="ARBA00008636"/>
    </source>
</evidence>
<evidence type="ECO:0000313" key="14">
    <source>
        <dbReference type="EMBL" id="KXB68085.1"/>
    </source>
</evidence>
<evidence type="ECO:0000256" key="10">
    <source>
        <dbReference type="ARBA" id="ARBA00049406"/>
    </source>
</evidence>
<dbReference type="SUPFAM" id="SSF143548">
    <property type="entry name" value="Serine metabolism enzymes domain"/>
    <property type="match status" value="1"/>
</dbReference>
<name>A0A134AK82_9FIRM</name>
<keyword evidence="15" id="KW-1185">Reference proteome</keyword>
<comment type="catalytic activity">
    <reaction evidence="10 11 12">
        <text>L-serine = pyruvate + NH4(+)</text>
        <dbReference type="Rhea" id="RHEA:19169"/>
        <dbReference type="ChEBI" id="CHEBI:15361"/>
        <dbReference type="ChEBI" id="CHEBI:28938"/>
        <dbReference type="ChEBI" id="CHEBI:33384"/>
        <dbReference type="EC" id="4.3.1.17"/>
    </reaction>
</comment>
<dbReference type="RefSeq" id="WP_068366871.1">
    <property type="nucleotide sequence ID" value="NZ_CAIJCT010000016.1"/>
</dbReference>
<dbReference type="PANTHER" id="PTHR30182:SF12">
    <property type="entry name" value="L-SERINE DEHYDRATASE, BETA CHAIN-RELATED"/>
    <property type="match status" value="1"/>
</dbReference>
<evidence type="ECO:0000256" key="1">
    <source>
        <dbReference type="ARBA" id="ARBA00001966"/>
    </source>
</evidence>
<dbReference type="OrthoDB" id="9813137at2"/>
<evidence type="ECO:0000256" key="9">
    <source>
        <dbReference type="ARBA" id="ARBA00023239"/>
    </source>
</evidence>
<keyword evidence="9 11" id="KW-0456">Lyase</keyword>
<dbReference type="NCBIfam" id="TIGR00719">
    <property type="entry name" value="sda_beta"/>
    <property type="match status" value="1"/>
</dbReference>
<dbReference type="Proteomes" id="UP000070442">
    <property type="component" value="Unassembled WGS sequence"/>
</dbReference>
<evidence type="ECO:0000256" key="5">
    <source>
        <dbReference type="ARBA" id="ARBA00022485"/>
    </source>
</evidence>
<organism evidence="14 15">
    <name type="scientific">Aedoeadaptatus coxii</name>
    <dbReference type="NCBI Taxonomy" id="755172"/>
    <lineage>
        <taxon>Bacteria</taxon>
        <taxon>Bacillati</taxon>
        <taxon>Bacillota</taxon>
        <taxon>Tissierellia</taxon>
        <taxon>Tissierellales</taxon>
        <taxon>Peptoniphilaceae</taxon>
        <taxon>Aedoeadaptatus</taxon>
    </lineage>
</organism>
<reference evidence="15" key="1">
    <citation type="submission" date="2016-01" db="EMBL/GenBank/DDBJ databases">
        <authorList>
            <person name="Mitreva M."/>
            <person name="Pepin K.H."/>
            <person name="Mihindukulasuriya K.A."/>
            <person name="Fulton R."/>
            <person name="Fronick C."/>
            <person name="O'Laughlin M."/>
            <person name="Miner T."/>
            <person name="Herter B."/>
            <person name="Rosa B.A."/>
            <person name="Cordes M."/>
            <person name="Tomlinson C."/>
            <person name="Wollam A."/>
            <person name="Palsikar V.B."/>
            <person name="Mardis E.R."/>
            <person name="Wilson R.K."/>
        </authorList>
    </citation>
    <scope>NUCLEOTIDE SEQUENCE [LARGE SCALE GENOMIC DNA]</scope>
    <source>
        <strain evidence="15">DNF00729</strain>
    </source>
</reference>
<dbReference type="GO" id="GO:0046872">
    <property type="term" value="F:metal ion binding"/>
    <property type="evidence" value="ECO:0007669"/>
    <property type="project" value="UniProtKB-UniRule"/>
</dbReference>
<dbReference type="GO" id="GO:0003941">
    <property type="term" value="F:L-serine ammonia-lyase activity"/>
    <property type="evidence" value="ECO:0007669"/>
    <property type="project" value="UniProtKB-UniRule"/>
</dbReference>
<comment type="similarity">
    <text evidence="3 11 12">Belongs to the iron-sulfur dependent L-serine dehydratase family.</text>
</comment>
<dbReference type="Pfam" id="PF03315">
    <property type="entry name" value="SDH_beta"/>
    <property type="match status" value="1"/>
</dbReference>
<dbReference type="GO" id="GO:0006094">
    <property type="term" value="P:gluconeogenesis"/>
    <property type="evidence" value="ECO:0007669"/>
    <property type="project" value="UniProtKB-UniRule"/>
</dbReference>
<dbReference type="PROSITE" id="PS51257">
    <property type="entry name" value="PROKAR_LIPOPROTEIN"/>
    <property type="match status" value="1"/>
</dbReference>
<dbReference type="SUPFAM" id="SSF55021">
    <property type="entry name" value="ACT-like"/>
    <property type="match status" value="1"/>
</dbReference>
<comment type="caution">
    <text evidence="14">The sequence shown here is derived from an EMBL/GenBank/DDBJ whole genome shotgun (WGS) entry which is preliminary data.</text>
</comment>